<feature type="chain" id="PRO_5030604731" description="EGF-like domain-containing protein" evidence="1">
    <location>
        <begin position="22"/>
        <end position="203"/>
    </location>
</feature>
<organism evidence="2">
    <name type="scientific">Grammatophora oceanica</name>
    <dbReference type="NCBI Taxonomy" id="210454"/>
    <lineage>
        <taxon>Eukaryota</taxon>
        <taxon>Sar</taxon>
        <taxon>Stramenopiles</taxon>
        <taxon>Ochrophyta</taxon>
        <taxon>Bacillariophyta</taxon>
        <taxon>Fragilariophyceae</taxon>
        <taxon>Fragilariophycidae</taxon>
        <taxon>Rhabdonematales</taxon>
        <taxon>Grammatophoraceae</taxon>
        <taxon>Grammatophora</taxon>
    </lineage>
</organism>
<evidence type="ECO:0008006" key="3">
    <source>
        <dbReference type="Google" id="ProtNLM"/>
    </source>
</evidence>
<keyword evidence="1" id="KW-0732">Signal</keyword>
<evidence type="ECO:0000313" key="2">
    <source>
        <dbReference type="EMBL" id="CAD9298199.1"/>
    </source>
</evidence>
<accession>A0A7S1YGG3</accession>
<sequence length="203" mass="22631">MKIILAALFLASSCAVSFATATNVQDETPTQFLRATQPDAETDSEEVSDEGWARRLYQYRFVVYDATYDPDTWTFSTWFKFLGFRDEIIETPDRSESTSGPNFGVSYNPDSDARCDGSYGSCTKTEDCLEWKNARLHDGCCLFSSKKDLCTCGSSNQNGYGLKPECVPLTTDQREHPDFIDKDLQEVPVFGASAEDQVASPDP</sequence>
<evidence type="ECO:0000256" key="1">
    <source>
        <dbReference type="SAM" id="SignalP"/>
    </source>
</evidence>
<name>A0A7S1YGG3_9STRA</name>
<feature type="signal peptide" evidence="1">
    <location>
        <begin position="1"/>
        <end position="21"/>
    </location>
</feature>
<reference evidence="2" key="1">
    <citation type="submission" date="2021-01" db="EMBL/GenBank/DDBJ databases">
        <authorList>
            <person name="Corre E."/>
            <person name="Pelletier E."/>
            <person name="Niang G."/>
            <person name="Scheremetjew M."/>
            <person name="Finn R."/>
            <person name="Kale V."/>
            <person name="Holt S."/>
            <person name="Cochrane G."/>
            <person name="Meng A."/>
            <person name="Brown T."/>
            <person name="Cohen L."/>
        </authorList>
    </citation>
    <scope>NUCLEOTIDE SEQUENCE</scope>
    <source>
        <strain evidence="2">CCMP 410</strain>
    </source>
</reference>
<gene>
    <name evidence="2" type="ORF">GOCE00092_LOCUS20336</name>
</gene>
<dbReference type="EMBL" id="HBGK01039102">
    <property type="protein sequence ID" value="CAD9298199.1"/>
    <property type="molecule type" value="Transcribed_RNA"/>
</dbReference>
<proteinExistence type="predicted"/>
<dbReference type="AlphaFoldDB" id="A0A7S1YGG3"/>
<protein>
    <recommendedName>
        <fullName evidence="3">EGF-like domain-containing protein</fullName>
    </recommendedName>
</protein>